<reference evidence="2" key="1">
    <citation type="journal article" date="2022" name="Mol. Ecol. Resour.">
        <title>The genomes of chicory, endive, great burdock and yacon provide insights into Asteraceae palaeo-polyploidization history and plant inulin production.</title>
        <authorList>
            <person name="Fan W."/>
            <person name="Wang S."/>
            <person name="Wang H."/>
            <person name="Wang A."/>
            <person name="Jiang F."/>
            <person name="Liu H."/>
            <person name="Zhao H."/>
            <person name="Xu D."/>
            <person name="Zhang Y."/>
        </authorList>
    </citation>
    <scope>NUCLEOTIDE SEQUENCE [LARGE SCALE GENOMIC DNA]</scope>
    <source>
        <strain evidence="2">cv. Yunnan</strain>
    </source>
</reference>
<gene>
    <name evidence="1" type="ORF">L1987_71593</name>
</gene>
<evidence type="ECO:0000313" key="1">
    <source>
        <dbReference type="EMBL" id="KAI3713023.1"/>
    </source>
</evidence>
<dbReference type="EMBL" id="CM042041">
    <property type="protein sequence ID" value="KAI3713023.1"/>
    <property type="molecule type" value="Genomic_DNA"/>
</dbReference>
<evidence type="ECO:0000313" key="2">
    <source>
        <dbReference type="Proteomes" id="UP001056120"/>
    </source>
</evidence>
<proteinExistence type="predicted"/>
<reference evidence="1 2" key="2">
    <citation type="journal article" date="2022" name="Mol. Ecol. Resour.">
        <title>The genomes of chicory, endive, great burdock and yacon provide insights into Asteraceae paleo-polyploidization history and plant inulin production.</title>
        <authorList>
            <person name="Fan W."/>
            <person name="Wang S."/>
            <person name="Wang H."/>
            <person name="Wang A."/>
            <person name="Jiang F."/>
            <person name="Liu H."/>
            <person name="Zhao H."/>
            <person name="Xu D."/>
            <person name="Zhang Y."/>
        </authorList>
    </citation>
    <scope>NUCLEOTIDE SEQUENCE [LARGE SCALE GENOMIC DNA]</scope>
    <source>
        <strain evidence="2">cv. Yunnan</strain>
        <tissue evidence="1">Leaves</tissue>
    </source>
</reference>
<name>A0ACB9AT70_9ASTR</name>
<sequence length="117" mass="13319">MAVHGAYSTFRTLCRRHNHRYHSYLHTHHNINGFLFYLTRNRPLSTSAESVEPPELSGKNAYDLLGLSDSCSFSEIKASFRKLAKETHPDLSQSPEGFSNSNRFVQILAAYEEIEDG</sequence>
<comment type="caution">
    <text evidence="1">The sequence shown here is derived from an EMBL/GenBank/DDBJ whole genome shotgun (WGS) entry which is preliminary data.</text>
</comment>
<dbReference type="Proteomes" id="UP001056120">
    <property type="component" value="Linkage Group LG24"/>
</dbReference>
<protein>
    <submittedName>
        <fullName evidence="1">Uncharacterized protein</fullName>
    </submittedName>
</protein>
<organism evidence="1 2">
    <name type="scientific">Smallanthus sonchifolius</name>
    <dbReference type="NCBI Taxonomy" id="185202"/>
    <lineage>
        <taxon>Eukaryota</taxon>
        <taxon>Viridiplantae</taxon>
        <taxon>Streptophyta</taxon>
        <taxon>Embryophyta</taxon>
        <taxon>Tracheophyta</taxon>
        <taxon>Spermatophyta</taxon>
        <taxon>Magnoliopsida</taxon>
        <taxon>eudicotyledons</taxon>
        <taxon>Gunneridae</taxon>
        <taxon>Pentapetalae</taxon>
        <taxon>asterids</taxon>
        <taxon>campanulids</taxon>
        <taxon>Asterales</taxon>
        <taxon>Asteraceae</taxon>
        <taxon>Asteroideae</taxon>
        <taxon>Heliantheae alliance</taxon>
        <taxon>Millerieae</taxon>
        <taxon>Smallanthus</taxon>
    </lineage>
</organism>
<accession>A0ACB9AT70</accession>
<keyword evidence="2" id="KW-1185">Reference proteome</keyword>